<gene>
    <name evidence="2" type="ORF">WHR41_06869</name>
</gene>
<comment type="caution">
    <text evidence="2">The sequence shown here is derived from an EMBL/GenBank/DDBJ whole genome shotgun (WGS) entry which is preliminary data.</text>
</comment>
<feature type="compositionally biased region" description="Low complexity" evidence="1">
    <location>
        <begin position="379"/>
        <end position="390"/>
    </location>
</feature>
<keyword evidence="3" id="KW-1185">Reference proteome</keyword>
<evidence type="ECO:0000313" key="2">
    <source>
        <dbReference type="EMBL" id="KAL1584654.1"/>
    </source>
</evidence>
<feature type="compositionally biased region" description="Low complexity" evidence="1">
    <location>
        <begin position="232"/>
        <end position="248"/>
    </location>
</feature>
<dbReference type="GeneID" id="96008312"/>
<protein>
    <submittedName>
        <fullName evidence="2">Uncharacterized protein</fullName>
    </submittedName>
</protein>
<dbReference type="RefSeq" id="XP_069227760.1">
    <property type="nucleotide sequence ID" value="XM_069375474.1"/>
</dbReference>
<feature type="compositionally biased region" description="Low complexity" evidence="1">
    <location>
        <begin position="21"/>
        <end position="31"/>
    </location>
</feature>
<feature type="compositionally biased region" description="Polar residues" evidence="1">
    <location>
        <begin position="343"/>
        <end position="366"/>
    </location>
</feature>
<organism evidence="2 3">
    <name type="scientific">Cladosporium halotolerans</name>
    <dbReference type="NCBI Taxonomy" id="1052096"/>
    <lineage>
        <taxon>Eukaryota</taxon>
        <taxon>Fungi</taxon>
        <taxon>Dikarya</taxon>
        <taxon>Ascomycota</taxon>
        <taxon>Pezizomycotina</taxon>
        <taxon>Dothideomycetes</taxon>
        <taxon>Dothideomycetidae</taxon>
        <taxon>Cladosporiales</taxon>
        <taxon>Cladosporiaceae</taxon>
        <taxon>Cladosporium</taxon>
    </lineage>
</organism>
<feature type="compositionally biased region" description="Polar residues" evidence="1">
    <location>
        <begin position="302"/>
        <end position="315"/>
    </location>
</feature>
<evidence type="ECO:0000256" key="1">
    <source>
        <dbReference type="SAM" id="MobiDB-lite"/>
    </source>
</evidence>
<proteinExistence type="predicted"/>
<dbReference type="AlphaFoldDB" id="A0AB34KI81"/>
<evidence type="ECO:0000313" key="3">
    <source>
        <dbReference type="Proteomes" id="UP000803884"/>
    </source>
</evidence>
<reference evidence="2 3" key="1">
    <citation type="journal article" date="2020" name="Microbiol. Resour. Announc.">
        <title>Draft Genome Sequence of a Cladosporium Species Isolated from the Mesophotic Ascidian Didemnum maculosum.</title>
        <authorList>
            <person name="Gioti A."/>
            <person name="Siaperas R."/>
            <person name="Nikolaivits E."/>
            <person name="Le Goff G."/>
            <person name="Ouazzani J."/>
            <person name="Kotoulas G."/>
            <person name="Topakas E."/>
        </authorList>
    </citation>
    <scope>NUCLEOTIDE SEQUENCE [LARGE SCALE GENOMIC DNA]</scope>
    <source>
        <strain evidence="2 3">TM138-S3</strain>
    </source>
</reference>
<feature type="region of interest" description="Disordered" evidence="1">
    <location>
        <begin position="684"/>
        <end position="750"/>
    </location>
</feature>
<feature type="compositionally biased region" description="Polar residues" evidence="1">
    <location>
        <begin position="249"/>
        <end position="260"/>
    </location>
</feature>
<feature type="compositionally biased region" description="Low complexity" evidence="1">
    <location>
        <begin position="212"/>
        <end position="221"/>
    </location>
</feature>
<name>A0AB34KI81_9PEZI</name>
<feature type="compositionally biased region" description="Polar residues" evidence="1">
    <location>
        <begin position="45"/>
        <end position="68"/>
    </location>
</feature>
<sequence>MPSFWKSSRKSQHSFFSANEQSQQAQQQQVQHPDLPLAAPRASPRRTTPTAPFQRSSSVSNRQSTPNLAAQAADHRRSLAILPDRPAPDEPNFSFYDEAGASPPPGLARSSTVVRRDHPARGLDGSPSPAFELPAGPASPTPRGPSSHLAHPPDTSEQSVVPRADTAPMNHAPGKTSSDSGHQAGLDRWSQRRLQRLNTEQGFREQRQGGVSSPPASDSSSFTGTAVGYSNHAQPQPSLHQQPQPHHQGSYQAGARSSASPALHSQPVSSSRSANYPVHEQPQLVHMPPQTQYSPQEAPGQFQENTRPPMQQSRSYSHHDEQQAMASANPGNLPAPKAVRAGNNRQSVHNGTAQREASSGIPSFNASVVPPATQAMPYQAPQSTQQAQQADVRRATPQPVQGSDDLSEEDIAQLVKDHKELREKYTKVKKYYFEKEDQVKQLQNSLAHQRLSQSRTSLDDSEYTTRFNRLDGLIAQLAFSIRKNWKSIPSWLVSSVNKDAVATGKQEMTAAGRAFISCWLVEEVFDKYFHPDLEPTLSAQLRSVQKNIRRYAPPAQTAEEVEFLISKVVNWRLSTLEGLQEALRSSQCPNNRAQLTDALKEGLVSTLGVHLQDPPPADLEGGVHMIIELVVSIAIHLPLESRDVVIEYYMPGHSIVTDLMKLESGIPPLTISVADDAADRASMKSGVSDITDTDNADAQSSGGGKKRSMLSALTGSDRKGRSAAQGKHATGSSGSLGRPDSQSGKEDLPPRVRLAAGIGVSVRGRTVLVKAPVFST</sequence>
<accession>A0AB34KI81</accession>
<feature type="region of interest" description="Disordered" evidence="1">
    <location>
        <begin position="1"/>
        <end position="409"/>
    </location>
</feature>
<dbReference type="Proteomes" id="UP000803884">
    <property type="component" value="Unassembled WGS sequence"/>
</dbReference>
<dbReference type="EMBL" id="JAAQHG020000024">
    <property type="protein sequence ID" value="KAL1584654.1"/>
    <property type="molecule type" value="Genomic_DNA"/>
</dbReference>